<accession>A0ACC0PAF4</accession>
<protein>
    <submittedName>
        <fullName evidence="1">Uncharacterized protein</fullName>
    </submittedName>
</protein>
<organism evidence="1 2">
    <name type="scientific">Rhododendron molle</name>
    <name type="common">Chinese azalea</name>
    <name type="synonym">Azalea mollis</name>
    <dbReference type="NCBI Taxonomy" id="49168"/>
    <lineage>
        <taxon>Eukaryota</taxon>
        <taxon>Viridiplantae</taxon>
        <taxon>Streptophyta</taxon>
        <taxon>Embryophyta</taxon>
        <taxon>Tracheophyta</taxon>
        <taxon>Spermatophyta</taxon>
        <taxon>Magnoliopsida</taxon>
        <taxon>eudicotyledons</taxon>
        <taxon>Gunneridae</taxon>
        <taxon>Pentapetalae</taxon>
        <taxon>asterids</taxon>
        <taxon>Ericales</taxon>
        <taxon>Ericaceae</taxon>
        <taxon>Ericoideae</taxon>
        <taxon>Rhodoreae</taxon>
        <taxon>Rhododendron</taxon>
    </lineage>
</organism>
<proteinExistence type="predicted"/>
<dbReference type="EMBL" id="CM046391">
    <property type="protein sequence ID" value="KAI8561698.1"/>
    <property type="molecule type" value="Genomic_DNA"/>
</dbReference>
<name>A0ACC0PAF4_RHOML</name>
<gene>
    <name evidence="1" type="ORF">RHMOL_Rhmol04G0360700</name>
</gene>
<evidence type="ECO:0000313" key="1">
    <source>
        <dbReference type="EMBL" id="KAI8561698.1"/>
    </source>
</evidence>
<comment type="caution">
    <text evidence="1">The sequence shown here is derived from an EMBL/GenBank/DDBJ whole genome shotgun (WGS) entry which is preliminary data.</text>
</comment>
<sequence>MAKKKAAILGVSSILLVAMVVAVAVTATRKTATSSNDSSTGSSSSSSEISTSAKAVKQICQPTDYKETCEETLSGAAGNTTDPQKLVQVAFNVTITHIREAIKNSSLLHKLATDPRAQDALENCHELLDFSINDLKKSFETVGSFNVSKMNEYISDLKTWLSAAITYQQTCLDGFENTTGDSGEEMKKLLQLSGELTSNGLAIVTELSQVLSTYQLPANMRRLLSKEDNAETVVDADGVPSWVGDAGRRLLSATPATVTPNVVVAQDGSGKYKTINAALAEVPKNGNSTFVIYVKAGVYAENVNITRSMDNVFLIGDGPTKTKITGSRSYIGGYNTYKTATVCADGERFMAKDIGIENSAGAEKHQAVALRVSSDRAILYNCQLDGYQDTLYAHAHRQFYRDCTISGTVDFIFGDAAVVFQNCKLVINKPLENQSCMVTAQGRTDKRGVTGIVLQNCTITASPEYQAVQAQFKSYLGRPWKNFSRTIVMQSDIGGVIDPTGWAPWIGTINLDTLWYAEYSNRGVGAKKTGRVKWAGIQKKITADVAATFTPSKFIDGNTWIPATGVPYVPDMIKV</sequence>
<reference evidence="1" key="1">
    <citation type="submission" date="2022-02" db="EMBL/GenBank/DDBJ databases">
        <title>Plant Genome Project.</title>
        <authorList>
            <person name="Zhang R.-G."/>
        </authorList>
    </citation>
    <scope>NUCLEOTIDE SEQUENCE</scope>
    <source>
        <strain evidence="1">AT1</strain>
    </source>
</reference>
<keyword evidence="2" id="KW-1185">Reference proteome</keyword>
<dbReference type="Proteomes" id="UP001062846">
    <property type="component" value="Chromosome 4"/>
</dbReference>
<evidence type="ECO:0000313" key="2">
    <source>
        <dbReference type="Proteomes" id="UP001062846"/>
    </source>
</evidence>